<feature type="active site" evidence="9">
    <location>
        <position position="261"/>
    </location>
</feature>
<dbReference type="GO" id="GO:0003677">
    <property type="term" value="F:DNA binding"/>
    <property type="evidence" value="ECO:0007669"/>
    <property type="project" value="UniProtKB-UniRule"/>
</dbReference>
<dbReference type="AlphaFoldDB" id="A0A212U1W6"/>
<dbReference type="SUPFAM" id="SSF56349">
    <property type="entry name" value="DNA breaking-rejoining enzymes"/>
    <property type="match status" value="1"/>
</dbReference>
<keyword evidence="14" id="KW-1185">Reference proteome</keyword>
<dbReference type="InterPro" id="IPR002104">
    <property type="entry name" value="Integrase_catalytic"/>
</dbReference>
<dbReference type="InterPro" id="IPR013762">
    <property type="entry name" value="Integrase-like_cat_sf"/>
</dbReference>
<dbReference type="InterPro" id="IPR010998">
    <property type="entry name" value="Integrase_recombinase_N"/>
</dbReference>
<dbReference type="CDD" id="cd00798">
    <property type="entry name" value="INT_XerDC_C"/>
    <property type="match status" value="1"/>
</dbReference>
<feature type="region of interest" description="Disordered" evidence="10">
    <location>
        <begin position="121"/>
        <end position="142"/>
    </location>
</feature>
<reference evidence="13 14" key="1">
    <citation type="submission" date="2017-06" db="EMBL/GenBank/DDBJ databases">
        <authorList>
            <person name="Kim H.J."/>
            <person name="Triplett B.A."/>
        </authorList>
    </citation>
    <scope>NUCLEOTIDE SEQUENCE [LARGE SCALE GENOMIC DNA]</scope>
    <source>
        <strain evidence="13 14">DSM 22179</strain>
    </source>
</reference>
<evidence type="ECO:0000256" key="6">
    <source>
        <dbReference type="ARBA" id="ARBA00023125"/>
    </source>
</evidence>
<dbReference type="PANTHER" id="PTHR30349">
    <property type="entry name" value="PHAGE INTEGRASE-RELATED"/>
    <property type="match status" value="1"/>
</dbReference>
<dbReference type="GO" id="GO:0005737">
    <property type="term" value="C:cytoplasm"/>
    <property type="evidence" value="ECO:0007669"/>
    <property type="project" value="UniProtKB-SubCell"/>
</dbReference>
<evidence type="ECO:0000256" key="5">
    <source>
        <dbReference type="ARBA" id="ARBA00022908"/>
    </source>
</evidence>
<dbReference type="InterPro" id="IPR023009">
    <property type="entry name" value="Tyrosine_recombinase_XerC/XerD"/>
</dbReference>
<feature type="active site" evidence="9">
    <location>
        <position position="258"/>
    </location>
</feature>
<keyword evidence="3 9" id="KW-0132">Cell division</keyword>
<keyword evidence="6 9" id="KW-0238">DNA-binding</keyword>
<comment type="subcellular location">
    <subcellularLocation>
        <location evidence="1 9">Cytoplasm</location>
    </subcellularLocation>
</comment>
<evidence type="ECO:0000313" key="13">
    <source>
        <dbReference type="EMBL" id="SNC72223.1"/>
    </source>
</evidence>
<dbReference type="InterPro" id="IPR050090">
    <property type="entry name" value="Tyrosine_recombinase_XerCD"/>
</dbReference>
<feature type="compositionally biased region" description="Basic and acidic residues" evidence="10">
    <location>
        <begin position="96"/>
        <end position="109"/>
    </location>
</feature>
<evidence type="ECO:0000313" key="14">
    <source>
        <dbReference type="Proteomes" id="UP000198122"/>
    </source>
</evidence>
<evidence type="ECO:0000256" key="1">
    <source>
        <dbReference type="ARBA" id="ARBA00004496"/>
    </source>
</evidence>
<feature type="active site" evidence="9">
    <location>
        <position position="188"/>
    </location>
</feature>
<feature type="active site" evidence="9">
    <location>
        <position position="284"/>
    </location>
</feature>
<proteinExistence type="inferred from homology"/>
<dbReference type="InterPro" id="IPR044068">
    <property type="entry name" value="CB"/>
</dbReference>
<dbReference type="Gene3D" id="1.10.443.10">
    <property type="entry name" value="Intergrase catalytic core"/>
    <property type="match status" value="1"/>
</dbReference>
<keyword evidence="2 9" id="KW-0963">Cytoplasm</keyword>
<dbReference type="GO" id="GO:0009037">
    <property type="term" value="F:tyrosine-based site-specific recombinase activity"/>
    <property type="evidence" value="ECO:0007669"/>
    <property type="project" value="UniProtKB-UniRule"/>
</dbReference>
<comment type="similarity">
    <text evidence="9">Belongs to the 'phage' integrase family. XerC subfamily.</text>
</comment>
<dbReference type="Pfam" id="PF02899">
    <property type="entry name" value="Phage_int_SAM_1"/>
    <property type="match status" value="1"/>
</dbReference>
<dbReference type="OrthoDB" id="9801717at2"/>
<dbReference type="GO" id="GO:0007059">
    <property type="term" value="P:chromosome segregation"/>
    <property type="evidence" value="ECO:0007669"/>
    <property type="project" value="UniProtKB-UniRule"/>
</dbReference>
<accession>A0A212U1W6</accession>
<feature type="domain" description="Core-binding (CB)" evidence="12">
    <location>
        <begin position="1"/>
        <end position="87"/>
    </location>
</feature>
<keyword evidence="4 9" id="KW-0159">Chromosome partition</keyword>
<dbReference type="InterPro" id="IPR011010">
    <property type="entry name" value="DNA_brk_join_enz"/>
</dbReference>
<sequence>MPLTTAVEQFADHLQVERGRSEHTVRAYTADLRALVGTLEDLGVAEWSEVTLRHLRTHAARRSEAGLARATLARGTSSLRRFFAWMVSTGQLDEDPSGRLEAPRPDRRLPGVLRADQAAEMLAGERPGPPAGDGPGGEDEDVRARAAALRDQAILELLYATGIRVGELVGLDPEAVDLGDQLVRVLGKGDRERVVPFGQPARVALGRWVDEGLPVLSGPGVTALFVGVRGRRIDPREVRRVVHAATRAVEGAPDLGPHGLRHSAATHMVDAGADLRSVQELLGHSSLATTQIYTHVSVERIRAAFEQAHPRA</sequence>
<dbReference type="PANTHER" id="PTHR30349:SF77">
    <property type="entry name" value="TYROSINE RECOMBINASE XERC"/>
    <property type="match status" value="1"/>
</dbReference>
<dbReference type="Pfam" id="PF00589">
    <property type="entry name" value="Phage_integrase"/>
    <property type="match status" value="1"/>
</dbReference>
<dbReference type="HAMAP" id="MF_01808">
    <property type="entry name" value="Recomb_XerC_XerD"/>
    <property type="match status" value="1"/>
</dbReference>
<dbReference type="GO" id="GO:0051301">
    <property type="term" value="P:cell division"/>
    <property type="evidence" value="ECO:0007669"/>
    <property type="project" value="UniProtKB-KW"/>
</dbReference>
<feature type="active site" description="O-(3'-phospho-DNA)-tyrosine intermediate" evidence="9">
    <location>
        <position position="293"/>
    </location>
</feature>
<organism evidence="13 14">
    <name type="scientific">Kytococcus aerolatus</name>
    <dbReference type="NCBI Taxonomy" id="592308"/>
    <lineage>
        <taxon>Bacteria</taxon>
        <taxon>Bacillati</taxon>
        <taxon>Actinomycetota</taxon>
        <taxon>Actinomycetes</taxon>
        <taxon>Micrococcales</taxon>
        <taxon>Kytococcaceae</taxon>
        <taxon>Kytococcus</taxon>
    </lineage>
</organism>
<dbReference type="Gene3D" id="1.10.150.130">
    <property type="match status" value="1"/>
</dbReference>
<dbReference type="RefSeq" id="WP_088818686.1">
    <property type="nucleotide sequence ID" value="NZ_FYEZ01000002.1"/>
</dbReference>
<feature type="active site" evidence="9">
    <location>
        <position position="164"/>
    </location>
</feature>
<gene>
    <name evidence="9" type="primary">xerC</name>
    <name evidence="13" type="ORF">SAMN05445756_1769</name>
</gene>
<name>A0A212U1W6_9MICO</name>
<evidence type="ECO:0000256" key="10">
    <source>
        <dbReference type="SAM" id="MobiDB-lite"/>
    </source>
</evidence>
<evidence type="ECO:0000256" key="9">
    <source>
        <dbReference type="HAMAP-Rule" id="MF_01808"/>
    </source>
</evidence>
<dbReference type="EMBL" id="FYEZ01000002">
    <property type="protein sequence ID" value="SNC72223.1"/>
    <property type="molecule type" value="Genomic_DNA"/>
</dbReference>
<comment type="subunit">
    <text evidence="9">Forms a cyclic heterotetrameric complex composed of two molecules of XerC and two molecules of XerD.</text>
</comment>
<evidence type="ECO:0000256" key="4">
    <source>
        <dbReference type="ARBA" id="ARBA00022829"/>
    </source>
</evidence>
<dbReference type="PROSITE" id="PS51898">
    <property type="entry name" value="TYR_RECOMBINASE"/>
    <property type="match status" value="1"/>
</dbReference>
<dbReference type="PROSITE" id="PS51900">
    <property type="entry name" value="CB"/>
    <property type="match status" value="1"/>
</dbReference>
<comment type="function">
    <text evidence="9">Site-specific tyrosine recombinase, which acts by catalyzing the cutting and rejoining of the recombining DNA molecules. The XerC-XerD complex is essential to convert dimers of the bacterial chromosome into monomers to permit their segregation at cell division. It also contributes to the segregational stability of plasmids.</text>
</comment>
<dbReference type="InterPro" id="IPR004107">
    <property type="entry name" value="Integrase_SAM-like_N"/>
</dbReference>
<dbReference type="GO" id="GO:0006313">
    <property type="term" value="P:DNA transposition"/>
    <property type="evidence" value="ECO:0007669"/>
    <property type="project" value="UniProtKB-UniRule"/>
</dbReference>
<keyword evidence="7 9" id="KW-0233">DNA recombination</keyword>
<feature type="region of interest" description="Disordered" evidence="10">
    <location>
        <begin position="92"/>
        <end position="111"/>
    </location>
</feature>
<evidence type="ECO:0000256" key="8">
    <source>
        <dbReference type="ARBA" id="ARBA00023306"/>
    </source>
</evidence>
<evidence type="ECO:0000256" key="3">
    <source>
        <dbReference type="ARBA" id="ARBA00022618"/>
    </source>
</evidence>
<evidence type="ECO:0000259" key="12">
    <source>
        <dbReference type="PROSITE" id="PS51900"/>
    </source>
</evidence>
<dbReference type="Proteomes" id="UP000198122">
    <property type="component" value="Unassembled WGS sequence"/>
</dbReference>
<evidence type="ECO:0000259" key="11">
    <source>
        <dbReference type="PROSITE" id="PS51898"/>
    </source>
</evidence>
<keyword evidence="8 9" id="KW-0131">Cell cycle</keyword>
<feature type="domain" description="Tyr recombinase" evidence="11">
    <location>
        <begin position="108"/>
        <end position="306"/>
    </location>
</feature>
<keyword evidence="5 9" id="KW-0229">DNA integration</keyword>
<evidence type="ECO:0000256" key="7">
    <source>
        <dbReference type="ARBA" id="ARBA00023172"/>
    </source>
</evidence>
<evidence type="ECO:0000256" key="2">
    <source>
        <dbReference type="ARBA" id="ARBA00022490"/>
    </source>
</evidence>
<dbReference type="SUPFAM" id="SSF47823">
    <property type="entry name" value="lambda integrase-like, N-terminal domain"/>
    <property type="match status" value="1"/>
</dbReference>
<protein>
    <recommendedName>
        <fullName evidence="9">Tyrosine recombinase XerC</fullName>
    </recommendedName>
</protein>